<gene>
    <name evidence="2" type="ORF">GCWU000324_00590</name>
</gene>
<keyword evidence="1" id="KW-0472">Membrane</keyword>
<dbReference type="RefSeq" id="WP_003794093.1">
    <property type="nucleotide sequence ID" value="NZ_GG665871.1"/>
</dbReference>
<proteinExistence type="predicted"/>
<feature type="transmembrane region" description="Helical" evidence="1">
    <location>
        <begin position="48"/>
        <end position="66"/>
    </location>
</feature>
<dbReference type="GeneID" id="84907040"/>
<keyword evidence="3" id="KW-1185">Reference proteome</keyword>
<protein>
    <submittedName>
        <fullName evidence="2">Uncharacterized protein</fullName>
    </submittedName>
</protein>
<dbReference type="EMBL" id="ACJW02000002">
    <property type="protein sequence ID" value="EEP68686.1"/>
    <property type="molecule type" value="Genomic_DNA"/>
</dbReference>
<dbReference type="AlphaFoldDB" id="C4GI98"/>
<keyword evidence="1" id="KW-1133">Transmembrane helix</keyword>
<dbReference type="OrthoDB" id="123240at2"/>
<evidence type="ECO:0000313" key="2">
    <source>
        <dbReference type="EMBL" id="EEP68686.1"/>
    </source>
</evidence>
<dbReference type="HOGENOM" id="CLU_2273585_0_0_4"/>
<evidence type="ECO:0000313" key="3">
    <source>
        <dbReference type="Proteomes" id="UP000003009"/>
    </source>
</evidence>
<dbReference type="Proteomes" id="UP000003009">
    <property type="component" value="Unassembled WGS sequence"/>
</dbReference>
<organism evidence="2 3">
    <name type="scientific">Kingella oralis ATCC 51147</name>
    <dbReference type="NCBI Taxonomy" id="629741"/>
    <lineage>
        <taxon>Bacteria</taxon>
        <taxon>Pseudomonadati</taxon>
        <taxon>Pseudomonadota</taxon>
        <taxon>Betaproteobacteria</taxon>
        <taxon>Neisseriales</taxon>
        <taxon>Neisseriaceae</taxon>
        <taxon>Kingella</taxon>
    </lineage>
</organism>
<name>C4GI98_9NEIS</name>
<feature type="transmembrane region" description="Helical" evidence="1">
    <location>
        <begin position="72"/>
        <end position="92"/>
    </location>
</feature>
<keyword evidence="1" id="KW-0812">Transmembrane</keyword>
<evidence type="ECO:0000256" key="1">
    <source>
        <dbReference type="SAM" id="Phobius"/>
    </source>
</evidence>
<sequence length="102" mass="11964">MGVKYERQPENVFKEGNMLEGLKNWLREQSERQDYIDDMTFRYPSLRVQLLIIAAGCALYALNLIFPSLAKAIGAVLFAFYMVYYAFIWAAAKHRPDDWDEF</sequence>
<reference evidence="2" key="1">
    <citation type="submission" date="2009-04" db="EMBL/GenBank/DDBJ databases">
        <authorList>
            <person name="Weinstock G."/>
            <person name="Sodergren E."/>
            <person name="Clifton S."/>
            <person name="Fulton L."/>
            <person name="Fulton B."/>
            <person name="Courtney L."/>
            <person name="Fronick C."/>
            <person name="Harrison M."/>
            <person name="Strong C."/>
            <person name="Farmer C."/>
            <person name="Delahaunty K."/>
            <person name="Markovic C."/>
            <person name="Hall O."/>
            <person name="Minx P."/>
            <person name="Tomlinson C."/>
            <person name="Mitreva M."/>
            <person name="Nelson J."/>
            <person name="Hou S."/>
            <person name="Wollam A."/>
            <person name="Pepin K.H."/>
            <person name="Johnson M."/>
            <person name="Bhonagiri V."/>
            <person name="Nash W.E."/>
            <person name="Warren W."/>
            <person name="Chinwalla A."/>
            <person name="Mardis E.R."/>
            <person name="Wilson R.K."/>
        </authorList>
    </citation>
    <scope>NUCLEOTIDE SEQUENCE [LARGE SCALE GENOMIC DNA]</scope>
    <source>
        <strain evidence="2">ATCC 51147</strain>
    </source>
</reference>
<accession>C4GI98</accession>
<comment type="caution">
    <text evidence="2">The sequence shown here is derived from an EMBL/GenBank/DDBJ whole genome shotgun (WGS) entry which is preliminary data.</text>
</comment>